<keyword evidence="1" id="KW-0812">Transmembrane</keyword>
<organism evidence="2 3">
    <name type="scientific">Coraliomargarita akajimensis (strain DSM 45221 / IAM 15411 / JCM 23193 / KCTC 12865 / 04OKA010-24)</name>
    <dbReference type="NCBI Taxonomy" id="583355"/>
    <lineage>
        <taxon>Bacteria</taxon>
        <taxon>Pseudomonadati</taxon>
        <taxon>Verrucomicrobiota</taxon>
        <taxon>Opitutia</taxon>
        <taxon>Puniceicoccales</taxon>
        <taxon>Coraliomargaritaceae</taxon>
        <taxon>Coraliomargarita</taxon>
    </lineage>
</organism>
<dbReference type="KEGG" id="caa:Caka_1481"/>
<dbReference type="EMBL" id="CP001998">
    <property type="protein sequence ID" value="ADE54500.1"/>
    <property type="molecule type" value="Genomic_DNA"/>
</dbReference>
<keyword evidence="3" id="KW-1185">Reference proteome</keyword>
<keyword evidence="1" id="KW-0472">Membrane</keyword>
<dbReference type="Proteomes" id="UP000000925">
    <property type="component" value="Chromosome"/>
</dbReference>
<evidence type="ECO:0000256" key="1">
    <source>
        <dbReference type="SAM" id="Phobius"/>
    </source>
</evidence>
<evidence type="ECO:0000313" key="3">
    <source>
        <dbReference type="Proteomes" id="UP000000925"/>
    </source>
</evidence>
<dbReference type="STRING" id="583355.Caka_1481"/>
<gene>
    <name evidence="2" type="ordered locus">Caka_1481</name>
</gene>
<dbReference type="HOGENOM" id="CLU_1701281_0_0_0"/>
<feature type="transmembrane region" description="Helical" evidence="1">
    <location>
        <begin position="54"/>
        <end position="75"/>
    </location>
</feature>
<dbReference type="RefSeq" id="WP_013043222.1">
    <property type="nucleotide sequence ID" value="NC_014008.1"/>
</dbReference>
<accession>D5EJA1</accession>
<dbReference type="AlphaFoldDB" id="D5EJA1"/>
<keyword evidence="1" id="KW-1133">Transmembrane helix</keyword>
<name>D5EJA1_CORAD</name>
<evidence type="ECO:0000313" key="2">
    <source>
        <dbReference type="EMBL" id="ADE54500.1"/>
    </source>
</evidence>
<proteinExistence type="predicted"/>
<protein>
    <submittedName>
        <fullName evidence="2">Uncharacterized protein</fullName>
    </submittedName>
</protein>
<sequence length="154" mass="16585">MKTTDPRDPLDQQIDALFASRPVKPSDDFLQRVCAAAESESNAEIETASSRNKLLRFALPLAAAIAVAFVVVSLLQQTQIRTTHDATTNNPSEPVEIKPTDLVATTATALEESETQDIFLLEEALSGFAQTDTNGINGDELLETLDALLLGLES</sequence>
<dbReference type="OrthoDB" id="9947486at2"/>
<reference evidence="2 3" key="1">
    <citation type="journal article" date="2010" name="Stand. Genomic Sci.">
        <title>Complete genome sequence of Coraliomargarita akajimensis type strain (04OKA010-24).</title>
        <authorList>
            <person name="Mavromatis K."/>
            <person name="Abt B."/>
            <person name="Brambilla E."/>
            <person name="Lapidus A."/>
            <person name="Copeland A."/>
            <person name="Deshpande S."/>
            <person name="Nolan M."/>
            <person name="Lucas S."/>
            <person name="Tice H."/>
            <person name="Cheng J.F."/>
            <person name="Han C."/>
            <person name="Detter J.C."/>
            <person name="Woyke T."/>
            <person name="Goodwin L."/>
            <person name="Pitluck S."/>
            <person name="Held B."/>
            <person name="Brettin T."/>
            <person name="Tapia R."/>
            <person name="Ivanova N."/>
            <person name="Mikhailova N."/>
            <person name="Pati A."/>
            <person name="Liolios K."/>
            <person name="Chen A."/>
            <person name="Palaniappan K."/>
            <person name="Land M."/>
            <person name="Hauser L."/>
            <person name="Chang Y.J."/>
            <person name="Jeffries C.D."/>
            <person name="Rohde M."/>
            <person name="Goker M."/>
            <person name="Bristow J."/>
            <person name="Eisen J.A."/>
            <person name="Markowitz V."/>
            <person name="Hugenholtz P."/>
            <person name="Klenk H.P."/>
            <person name="Kyrpides N.C."/>
        </authorList>
    </citation>
    <scope>NUCLEOTIDE SEQUENCE [LARGE SCALE GENOMIC DNA]</scope>
    <source>
        <strain evidence="3">DSM 45221 / IAM 15411 / JCM 23193 / KCTC 12865</strain>
    </source>
</reference>